<dbReference type="GO" id="GO:0005975">
    <property type="term" value="P:carbohydrate metabolic process"/>
    <property type="evidence" value="ECO:0007669"/>
    <property type="project" value="InterPro"/>
</dbReference>
<gene>
    <name evidence="5" type="ORF">CDQ84_15155</name>
</gene>
<evidence type="ECO:0000313" key="5">
    <source>
        <dbReference type="EMBL" id="PNT96498.1"/>
    </source>
</evidence>
<evidence type="ECO:0000256" key="1">
    <source>
        <dbReference type="ARBA" id="ARBA00009809"/>
    </source>
</evidence>
<protein>
    <submittedName>
        <fullName evidence="5">Uncharacterized protein</fullName>
    </submittedName>
</protein>
<dbReference type="InterPro" id="IPR054746">
    <property type="entry name" value="GLMA-like_second"/>
</dbReference>
<name>A0A2K2FCJ6_9CLOT</name>
<evidence type="ECO:0000313" key="6">
    <source>
        <dbReference type="Proteomes" id="UP000236151"/>
    </source>
</evidence>
<proteinExistence type="inferred from homology"/>
<evidence type="ECO:0000256" key="2">
    <source>
        <dbReference type="RuleBase" id="RU003679"/>
    </source>
</evidence>
<dbReference type="KEGG" id="cthd:CDO33_02355"/>
<dbReference type="PRINTS" id="PR00742">
    <property type="entry name" value="GLHYDRLASE35"/>
</dbReference>
<dbReference type="RefSeq" id="WP_103082579.1">
    <property type="nucleotide sequence ID" value="NZ_CP021850.1"/>
</dbReference>
<dbReference type="InterPro" id="IPR017853">
    <property type="entry name" value="GH"/>
</dbReference>
<dbReference type="Pfam" id="PF22369">
    <property type="entry name" value="GLMA_2nd"/>
    <property type="match status" value="1"/>
</dbReference>
<dbReference type="Pfam" id="PF01301">
    <property type="entry name" value="Glyco_hydro_35"/>
    <property type="match status" value="1"/>
</dbReference>
<evidence type="ECO:0000259" key="4">
    <source>
        <dbReference type="Pfam" id="PF22369"/>
    </source>
</evidence>
<comment type="caution">
    <text evidence="5">The sequence shown here is derived from an EMBL/GenBank/DDBJ whole genome shotgun (WGS) entry which is preliminary data.</text>
</comment>
<dbReference type="EMBL" id="NIOJ01000048">
    <property type="protein sequence ID" value="PNT96498.1"/>
    <property type="molecule type" value="Genomic_DNA"/>
</dbReference>
<dbReference type="Gene3D" id="3.20.20.80">
    <property type="entry name" value="Glycosidases"/>
    <property type="match status" value="1"/>
</dbReference>
<feature type="domain" description="GLMA-like second" evidence="4">
    <location>
        <begin position="478"/>
        <end position="578"/>
    </location>
</feature>
<keyword evidence="6" id="KW-1185">Reference proteome</keyword>
<feature type="domain" description="Glycoside hydrolase 35 catalytic" evidence="3">
    <location>
        <begin position="17"/>
        <end position="183"/>
    </location>
</feature>
<dbReference type="Gene3D" id="3.40.50.880">
    <property type="match status" value="1"/>
</dbReference>
<dbReference type="Proteomes" id="UP000236151">
    <property type="component" value="Unassembled WGS sequence"/>
</dbReference>
<dbReference type="InterPro" id="IPR029062">
    <property type="entry name" value="Class_I_gatase-like"/>
</dbReference>
<dbReference type="AlphaFoldDB" id="A0A2K2FCJ6"/>
<comment type="similarity">
    <text evidence="1 2">Belongs to the glycosyl hydrolase 35 family.</text>
</comment>
<dbReference type="InterPro" id="IPR001944">
    <property type="entry name" value="Glycoside_Hdrlase_35"/>
</dbReference>
<reference evidence="5 6" key="1">
    <citation type="submission" date="2017-06" db="EMBL/GenBank/DDBJ databases">
        <title>Investigating the central metabolism of Clostridium thermosuccinogenes.</title>
        <authorList>
            <person name="Koendjbiharie J.G."/>
            <person name="van Kranenburg R."/>
        </authorList>
    </citation>
    <scope>NUCLEOTIDE SEQUENCE [LARGE SCALE GENOMIC DNA]</scope>
    <source>
        <strain evidence="5 6">DSM 5806</strain>
    </source>
</reference>
<dbReference type="SUPFAM" id="SSF51445">
    <property type="entry name" value="(Trans)glycosidases"/>
    <property type="match status" value="1"/>
</dbReference>
<dbReference type="InterPro" id="IPR031330">
    <property type="entry name" value="Gly_Hdrlase_35_cat"/>
</dbReference>
<organism evidence="5 6">
    <name type="scientific">Clostridium thermosuccinogenes</name>
    <dbReference type="NCBI Taxonomy" id="84032"/>
    <lineage>
        <taxon>Bacteria</taxon>
        <taxon>Bacillati</taxon>
        <taxon>Bacillota</taxon>
        <taxon>Clostridia</taxon>
        <taxon>Eubacteriales</taxon>
        <taxon>Clostridiaceae</taxon>
        <taxon>Clostridium</taxon>
    </lineage>
</organism>
<sequence length="804" mass="90743">MGEDEVKLMVLFNDKKILIDSKPVFLLSGELHYFRQPRENWQHLIDEAKAMGLNCIASYVPWILHEEKEGDYRFDGNLDLGAFIDLCGKNGLYFFVRPGPFIMAEMKNEGLPYWVAKKHPDAVPVGFDGKQVPCTTLDYLNPGYLEECRKWYRKVMSIIAPRLHCNGGNIIGVQLDNEIGMLNWVTNHPLLNDNVLNRFISYLKEIYDEDSLRKRYPFAWNDTEGVFEKLRSPEESYSVEFHTDYGRFMRRYYAEYVSKLKSYAEESGIHDTPFFINIHGTGQGRIFDFPLGISQLYEAYNQGDGMISGTDVYLGEPTEGKYQDLYVINALTDCMNKKGNPLTSIEFECSDGPYCSLSGMRYHPSATSHKMLMCLSQNARMLSFYVFSGGENYLLEYPEKDGNERMAFTGQLHGYNAPVQPDGSHNYSFDHIAKTARSIHALNGLIASSRQRLDDVSMAFIPDYFLTEAAYQKSDRVKSVFENLKRWRCAHSIDSVARALLGHNISFDAVDIQNGEIPQEKALVVLSARYMQREIQEKLVDYVEKGGRLLIYGELPEFDLEGNPCTLLIDAMKLSSPSYVENTPPTYFLTFEGCNQFKNVVPMHRGESAQCFEADEDAILSPYGSGKMCGMIKSIGKGEICAITCDYPADMEFYARIFDRLAIKASLKVKHYRQGIYAAATESEDGQRLLYVINLDAVKKTVDIEMDGEILFKDFTLGEKASYILPVGVKAAGGVIVKSTAEVVGLAENSIVFRPTQGNDYIIIKTDRNVIPPENCTVSQKDGTAVIVKNGSDFAGDTMIVEFA</sequence>
<dbReference type="GO" id="GO:0004553">
    <property type="term" value="F:hydrolase activity, hydrolyzing O-glycosyl compounds"/>
    <property type="evidence" value="ECO:0007669"/>
    <property type="project" value="InterPro"/>
</dbReference>
<evidence type="ECO:0000259" key="3">
    <source>
        <dbReference type="Pfam" id="PF01301"/>
    </source>
</evidence>
<dbReference type="OrthoDB" id="9813184at2"/>
<accession>A0A2K2FCJ6</accession>
<dbReference type="PANTHER" id="PTHR23421">
    <property type="entry name" value="BETA-GALACTOSIDASE RELATED"/>
    <property type="match status" value="1"/>
</dbReference>